<gene>
    <name evidence="2" type="ORF">F2P45_34320</name>
</gene>
<reference evidence="2 3" key="1">
    <citation type="submission" date="2019-10" db="EMBL/GenBank/DDBJ databases">
        <title>Taxonomy of Antarctic Massilia spp.: description of Massilia rubra sp. nov., Massilia aquatica sp. nov., Massilia mucilaginosa sp. nov., Massilia frigida sp. nov. isolated from streams, lakes and regoliths.</title>
        <authorList>
            <person name="Holochova P."/>
            <person name="Sedlacek I."/>
            <person name="Kralova S."/>
            <person name="Maslanova I."/>
            <person name="Busse H.-J."/>
            <person name="Stankova E."/>
            <person name="Vrbovska V."/>
            <person name="Kovarovic V."/>
            <person name="Bartak M."/>
            <person name="Svec P."/>
            <person name="Pantucek R."/>
        </authorList>
    </citation>
    <scope>NUCLEOTIDE SEQUENCE [LARGE SCALE GENOMIC DNA]</scope>
    <source>
        <strain evidence="2 3">CCM 8733</strain>
    </source>
</reference>
<keyword evidence="3" id="KW-1185">Reference proteome</keyword>
<feature type="non-terminal residue" evidence="2">
    <location>
        <position position="138"/>
    </location>
</feature>
<organism evidence="2 3">
    <name type="scientific">Massilia mucilaginosa</name>
    <dbReference type="NCBI Taxonomy" id="2609282"/>
    <lineage>
        <taxon>Bacteria</taxon>
        <taxon>Pseudomonadati</taxon>
        <taxon>Pseudomonadota</taxon>
        <taxon>Betaproteobacteria</taxon>
        <taxon>Burkholderiales</taxon>
        <taxon>Oxalobacteraceae</taxon>
        <taxon>Telluria group</taxon>
        <taxon>Massilia</taxon>
    </lineage>
</organism>
<keyword evidence="1" id="KW-0732">Signal</keyword>
<evidence type="ECO:0000256" key="1">
    <source>
        <dbReference type="SAM" id="SignalP"/>
    </source>
</evidence>
<comment type="caution">
    <text evidence="2">The sequence shown here is derived from an EMBL/GenBank/DDBJ whole genome shotgun (WGS) entry which is preliminary data.</text>
</comment>
<sequence length="138" mass="14988">MVIVFTLFTIALGVAIAGMQNATTKFEVFIKQDQAFLGASTTLYAQGLQMGQALRNIILAPENQQGYKNLSAARDEFRKAHGTAVELARDDPSVSQSLATLKTLHERQTEIQAAVVELAKADQAAAIKKLNADETPLW</sequence>
<dbReference type="Proteomes" id="UP000609726">
    <property type="component" value="Unassembled WGS sequence"/>
</dbReference>
<name>A0ABX0P4L7_9BURK</name>
<proteinExistence type="predicted"/>
<dbReference type="EMBL" id="WHJH01000197">
    <property type="protein sequence ID" value="NHZ94022.1"/>
    <property type="molecule type" value="Genomic_DNA"/>
</dbReference>
<feature type="signal peptide" evidence="1">
    <location>
        <begin position="1"/>
        <end position="17"/>
    </location>
</feature>
<evidence type="ECO:0000313" key="2">
    <source>
        <dbReference type="EMBL" id="NHZ94022.1"/>
    </source>
</evidence>
<feature type="chain" id="PRO_5046599989" evidence="1">
    <location>
        <begin position="18"/>
        <end position="138"/>
    </location>
</feature>
<evidence type="ECO:0000313" key="3">
    <source>
        <dbReference type="Proteomes" id="UP000609726"/>
    </source>
</evidence>
<protein>
    <submittedName>
        <fullName evidence="2">Chemotaxis protein</fullName>
    </submittedName>
</protein>
<accession>A0ABX0P4L7</accession>